<dbReference type="PANTHER" id="PTHR45661:SF3">
    <property type="entry name" value="IG-LIKE DOMAIN-CONTAINING PROTEIN"/>
    <property type="match status" value="1"/>
</dbReference>
<feature type="compositionally biased region" description="Basic and acidic residues" evidence="2">
    <location>
        <begin position="113"/>
        <end position="127"/>
    </location>
</feature>
<protein>
    <submittedName>
        <fullName evidence="6">Repeat protein</fullName>
    </submittedName>
</protein>
<reference evidence="6" key="2">
    <citation type="submission" date="2013-06" db="EMBL/GenBank/DDBJ databases">
        <title>Draft genome sequence of Clostridium hylemonae (DSM 15053).</title>
        <authorList>
            <person name="Sudarsanam P."/>
            <person name="Ley R."/>
            <person name="Guruge J."/>
            <person name="Turnbaugh P.J."/>
            <person name="Mahowald M."/>
            <person name="Liep D."/>
            <person name="Gordon J."/>
        </authorList>
    </citation>
    <scope>NUCLEOTIDE SEQUENCE</scope>
    <source>
        <strain evidence="6">DSM 15053</strain>
    </source>
</reference>
<dbReference type="AlphaFoldDB" id="C0C091"/>
<dbReference type="Pfam" id="PF18998">
    <property type="entry name" value="Flg_new_2"/>
    <property type="match status" value="1"/>
</dbReference>
<evidence type="ECO:0000256" key="2">
    <source>
        <dbReference type="SAM" id="MobiDB-lite"/>
    </source>
</evidence>
<keyword evidence="3" id="KW-1133">Transmembrane helix</keyword>
<keyword evidence="7" id="KW-1185">Reference proteome</keyword>
<keyword evidence="3" id="KW-0472">Membrane</keyword>
<feature type="chain" id="PRO_5038893446" evidence="4">
    <location>
        <begin position="17"/>
        <end position="737"/>
    </location>
</feature>
<feature type="region of interest" description="Disordered" evidence="2">
    <location>
        <begin position="656"/>
        <end position="679"/>
    </location>
</feature>
<sequence length="737" mass="79403">MTAVLVCQLFSLPALAQDAPAPITVDPLPQGADVIAVPLGTAKEAIPFPELTADGGKVTLDSPAWRCEAYDPDKPGNYVFKAKLSEEYTGGGVFGDDLTVTVTVENLSQNTTDKTEQSVHESEKAQMDDTVTPSRAAKAPGSTVTVDGLKYNILTMPDGGENGTVEVGVNQSYNGNNLSIPSTITVDNDPDNNGNYDVVQIVNGAFESNQNLTGTLTIPSSVTSIGEQAFQQCSNITELHCLSTKTLTIAWFAFRGCTSLESVSFPDSLQSIEYSVFKDCGSLKSVSFPESLQSIGDSAFEGCKRLASPSFPQSLQSIGINAFKNCKALTSLSFPLALHTIGSNAFRDCKGLKSVTFQNNLQSIQDFAFSGCSGLTSLNFPESLETIGSYAFTGCNSITAFTVPDNNPNFTSENGVLYDKRMETLLIYPLGKEETSFIVPKGVQTIGASGFDNCKNLKSVSFPDSLQFIGMHAFQGCTSLESITFPQSLQSIQNYAFRGCTSLESVTFPQSLQSIQDYAFRDCTSLTNLTFKKDSPPQIGSLNFQVFASIAPTGTIYFPTGQEGNYTEDWKKNTLKLDNNWTLQPAYRLEVKNGTDNTNSGLYLEGDSVSIQADPAPAGYVFDKWTTDKSGSFTKETDPSTTFVMPADHVTVSAAYKKDTSNPGPGPGPNTGSGQNIHVYDTNSRWHDRTAGDGANSIPKTGDTETPLPWVLTMLAALVGCVSLLLYRKHRCTKRHK</sequence>
<dbReference type="EMBL" id="ABYI02000020">
    <property type="protein sequence ID" value="EEG74228.1"/>
    <property type="molecule type" value="Genomic_DNA"/>
</dbReference>
<evidence type="ECO:0000313" key="7">
    <source>
        <dbReference type="Proteomes" id="UP000004893"/>
    </source>
</evidence>
<evidence type="ECO:0000313" key="6">
    <source>
        <dbReference type="EMBL" id="EEG74228.1"/>
    </source>
</evidence>
<comment type="subcellular location">
    <subcellularLocation>
        <location evidence="1">Cell envelope</location>
    </subcellularLocation>
</comment>
<dbReference type="InterPro" id="IPR044060">
    <property type="entry name" value="Bacterial_rp_domain"/>
</dbReference>
<gene>
    <name evidence="6" type="ORF">CLOHYLEM_05485</name>
</gene>
<evidence type="ECO:0000256" key="4">
    <source>
        <dbReference type="SAM" id="SignalP"/>
    </source>
</evidence>
<keyword evidence="4" id="KW-0732">Signal</keyword>
<feature type="signal peptide" evidence="4">
    <location>
        <begin position="1"/>
        <end position="16"/>
    </location>
</feature>
<dbReference type="STRING" id="553973.CLOHYLEM_05485"/>
<evidence type="ECO:0000256" key="1">
    <source>
        <dbReference type="ARBA" id="ARBA00004196"/>
    </source>
</evidence>
<dbReference type="PANTHER" id="PTHR45661">
    <property type="entry name" value="SURFACE ANTIGEN"/>
    <property type="match status" value="1"/>
</dbReference>
<organism evidence="6 7">
    <name type="scientific">[Clostridium] hylemonae DSM 15053</name>
    <dbReference type="NCBI Taxonomy" id="553973"/>
    <lineage>
        <taxon>Bacteria</taxon>
        <taxon>Bacillati</taxon>
        <taxon>Bacillota</taxon>
        <taxon>Clostridia</taxon>
        <taxon>Lachnospirales</taxon>
        <taxon>Lachnospiraceae</taxon>
    </lineage>
</organism>
<evidence type="ECO:0000256" key="3">
    <source>
        <dbReference type="SAM" id="Phobius"/>
    </source>
</evidence>
<dbReference type="InterPro" id="IPR026906">
    <property type="entry name" value="LRR_5"/>
</dbReference>
<dbReference type="SUPFAM" id="SSF52058">
    <property type="entry name" value="L domain-like"/>
    <property type="match status" value="1"/>
</dbReference>
<evidence type="ECO:0000259" key="5">
    <source>
        <dbReference type="Pfam" id="PF18998"/>
    </source>
</evidence>
<dbReference type="InterPro" id="IPR032675">
    <property type="entry name" value="LRR_dom_sf"/>
</dbReference>
<dbReference type="InterPro" id="IPR053139">
    <property type="entry name" value="Surface_bspA-like"/>
</dbReference>
<name>C0C091_9FIRM</name>
<reference evidence="6" key="1">
    <citation type="submission" date="2009-02" db="EMBL/GenBank/DDBJ databases">
        <authorList>
            <person name="Fulton L."/>
            <person name="Clifton S."/>
            <person name="Fulton B."/>
            <person name="Xu J."/>
            <person name="Minx P."/>
            <person name="Pepin K.H."/>
            <person name="Johnson M."/>
            <person name="Bhonagiri V."/>
            <person name="Nash W.E."/>
            <person name="Mardis E.R."/>
            <person name="Wilson R.K."/>
        </authorList>
    </citation>
    <scope>NUCLEOTIDE SEQUENCE [LARGE SCALE GENOMIC DNA]</scope>
    <source>
        <strain evidence="6">DSM 15053</strain>
    </source>
</reference>
<dbReference type="InterPro" id="IPR013378">
    <property type="entry name" value="InlB-like_B-rpt"/>
</dbReference>
<dbReference type="GO" id="GO:0030313">
    <property type="term" value="C:cell envelope"/>
    <property type="evidence" value="ECO:0007669"/>
    <property type="project" value="UniProtKB-SubCell"/>
</dbReference>
<proteinExistence type="predicted"/>
<comment type="caution">
    <text evidence="6">The sequence shown here is derived from an EMBL/GenBank/DDBJ whole genome shotgun (WGS) entry which is preliminary data.</text>
</comment>
<dbReference type="Pfam" id="PF13306">
    <property type="entry name" value="LRR_5"/>
    <property type="match status" value="2"/>
</dbReference>
<dbReference type="InterPro" id="IPR042229">
    <property type="entry name" value="Listeria/Bacterioides_rpt_sf"/>
</dbReference>
<dbReference type="Gene3D" id="3.80.10.10">
    <property type="entry name" value="Ribonuclease Inhibitor"/>
    <property type="match status" value="2"/>
</dbReference>
<dbReference type="Gene3D" id="2.60.40.4270">
    <property type="entry name" value="Listeria-Bacteroides repeat domain"/>
    <property type="match status" value="1"/>
</dbReference>
<keyword evidence="3" id="KW-0812">Transmembrane</keyword>
<dbReference type="HOGENOM" id="CLU_357426_0_0_9"/>
<feature type="domain" description="Bacterial repeat" evidence="5">
    <location>
        <begin position="590"/>
        <end position="659"/>
    </location>
</feature>
<feature type="region of interest" description="Disordered" evidence="2">
    <location>
        <begin position="109"/>
        <end position="141"/>
    </location>
</feature>
<feature type="transmembrane region" description="Helical" evidence="3">
    <location>
        <begin position="708"/>
        <end position="727"/>
    </location>
</feature>
<dbReference type="eggNOG" id="COG5492">
    <property type="taxonomic scope" value="Bacteria"/>
</dbReference>
<dbReference type="Proteomes" id="UP000004893">
    <property type="component" value="Unassembled WGS sequence"/>
</dbReference>
<accession>C0C091</accession>
<dbReference type="NCBIfam" id="TIGR02543">
    <property type="entry name" value="List_Bact_rpt"/>
    <property type="match status" value="1"/>
</dbReference>